<reference evidence="1 2" key="2">
    <citation type="submission" date="2018-03" db="EMBL/GenBank/DDBJ databases">
        <title>The ancient ancestry and fast evolution of plastids.</title>
        <authorList>
            <person name="Moore K.R."/>
            <person name="Magnabosco C."/>
            <person name="Momper L."/>
            <person name="Gold D.A."/>
            <person name="Bosak T."/>
            <person name="Fournier G.P."/>
        </authorList>
    </citation>
    <scope>NUCLEOTIDE SEQUENCE [LARGE SCALE GENOMIC DNA]</scope>
    <source>
        <strain evidence="1 2">ULC18</strain>
    </source>
</reference>
<name>A0A2T1EJS8_9CYAN</name>
<organism evidence="1 2">
    <name type="scientific">Stenomitos frigidus ULC18</name>
    <dbReference type="NCBI Taxonomy" id="2107698"/>
    <lineage>
        <taxon>Bacteria</taxon>
        <taxon>Bacillati</taxon>
        <taxon>Cyanobacteriota</taxon>
        <taxon>Cyanophyceae</taxon>
        <taxon>Leptolyngbyales</taxon>
        <taxon>Leptolyngbyaceae</taxon>
        <taxon>Stenomitos</taxon>
    </lineage>
</organism>
<proteinExistence type="predicted"/>
<reference evidence="2" key="1">
    <citation type="submission" date="2018-02" db="EMBL/GenBank/DDBJ databases">
        <authorList>
            <person name="Moore K."/>
            <person name="Momper L."/>
        </authorList>
    </citation>
    <scope>NUCLEOTIDE SEQUENCE [LARGE SCALE GENOMIC DNA]</scope>
    <source>
        <strain evidence="2">ULC18</strain>
    </source>
</reference>
<evidence type="ECO:0000313" key="1">
    <source>
        <dbReference type="EMBL" id="PSB32951.1"/>
    </source>
</evidence>
<dbReference type="OrthoDB" id="426136at2"/>
<dbReference type="EMBL" id="PVWK01000023">
    <property type="protein sequence ID" value="PSB32951.1"/>
    <property type="molecule type" value="Genomic_DNA"/>
</dbReference>
<dbReference type="AlphaFoldDB" id="A0A2T1EJS8"/>
<protein>
    <submittedName>
        <fullName evidence="1">Uncharacterized protein</fullName>
    </submittedName>
</protein>
<evidence type="ECO:0000313" key="2">
    <source>
        <dbReference type="Proteomes" id="UP000239576"/>
    </source>
</evidence>
<keyword evidence="2" id="KW-1185">Reference proteome</keyword>
<comment type="caution">
    <text evidence="1">The sequence shown here is derived from an EMBL/GenBank/DDBJ whole genome shotgun (WGS) entry which is preliminary data.</text>
</comment>
<gene>
    <name evidence="1" type="ORF">C7B82_04870</name>
</gene>
<sequence length="75" mass="8729">MEPPTAADHEPGFWRRLGQSLVKALTRAQALQVWQRCDRFGHRYWQAYDPATGRSTTTGSAAELRAWIEEDYYQK</sequence>
<dbReference type="Proteomes" id="UP000239576">
    <property type="component" value="Unassembled WGS sequence"/>
</dbReference>
<accession>A0A2T1EJS8</accession>